<keyword evidence="8" id="KW-1185">Reference proteome</keyword>
<dbReference type="PROSITE" id="PS51007">
    <property type="entry name" value="CYTC"/>
    <property type="match status" value="2"/>
</dbReference>
<accession>A0A6L6PF74</accession>
<evidence type="ECO:0000256" key="1">
    <source>
        <dbReference type="ARBA" id="ARBA00022617"/>
    </source>
</evidence>
<evidence type="ECO:0000313" key="8">
    <source>
        <dbReference type="Proteomes" id="UP000475582"/>
    </source>
</evidence>
<dbReference type="Pfam" id="PF00034">
    <property type="entry name" value="Cytochrom_C"/>
    <property type="match status" value="2"/>
</dbReference>
<evidence type="ECO:0000256" key="2">
    <source>
        <dbReference type="ARBA" id="ARBA00022723"/>
    </source>
</evidence>
<evidence type="ECO:0000256" key="5">
    <source>
        <dbReference type="SAM" id="SignalP"/>
    </source>
</evidence>
<evidence type="ECO:0000256" key="4">
    <source>
        <dbReference type="PROSITE-ProRule" id="PRU00433"/>
    </source>
</evidence>
<dbReference type="InterPro" id="IPR009056">
    <property type="entry name" value="Cyt_c-like_dom"/>
</dbReference>
<dbReference type="InterPro" id="IPR051459">
    <property type="entry name" value="Cytochrome_c-type_DH"/>
</dbReference>
<dbReference type="Gene3D" id="1.10.760.10">
    <property type="entry name" value="Cytochrome c-like domain"/>
    <property type="match status" value="2"/>
</dbReference>
<evidence type="ECO:0000313" key="7">
    <source>
        <dbReference type="EMBL" id="MTV37738.1"/>
    </source>
</evidence>
<keyword evidence="1 4" id="KW-0349">Heme</keyword>
<name>A0A6L6PF74_9BURK</name>
<organism evidence="7 8">
    <name type="scientific">Duganella radicis</name>
    <dbReference type="NCBI Taxonomy" id="551988"/>
    <lineage>
        <taxon>Bacteria</taxon>
        <taxon>Pseudomonadati</taxon>
        <taxon>Pseudomonadota</taxon>
        <taxon>Betaproteobacteria</taxon>
        <taxon>Burkholderiales</taxon>
        <taxon>Oxalobacteraceae</taxon>
        <taxon>Telluria group</taxon>
        <taxon>Duganella</taxon>
    </lineage>
</organism>
<dbReference type="GO" id="GO:0046872">
    <property type="term" value="F:metal ion binding"/>
    <property type="evidence" value="ECO:0007669"/>
    <property type="project" value="UniProtKB-KW"/>
</dbReference>
<dbReference type="PANTHER" id="PTHR35008">
    <property type="entry name" value="BLL4482 PROTEIN-RELATED"/>
    <property type="match status" value="1"/>
</dbReference>
<feature type="domain" description="Cytochrome c" evidence="6">
    <location>
        <begin position="165"/>
        <end position="274"/>
    </location>
</feature>
<feature type="chain" id="PRO_5026830633" evidence="5">
    <location>
        <begin position="18"/>
        <end position="276"/>
    </location>
</feature>
<dbReference type="OrthoDB" id="9809720at2"/>
<dbReference type="EMBL" id="WNKY01000007">
    <property type="protein sequence ID" value="MTV37738.1"/>
    <property type="molecule type" value="Genomic_DNA"/>
</dbReference>
<dbReference type="RefSeq" id="WP_155463213.1">
    <property type="nucleotide sequence ID" value="NZ_WNKY01000007.1"/>
</dbReference>
<dbReference type="SUPFAM" id="SSF46626">
    <property type="entry name" value="Cytochrome c"/>
    <property type="match status" value="2"/>
</dbReference>
<keyword evidence="2 4" id="KW-0479">Metal-binding</keyword>
<comment type="caution">
    <text evidence="7">The sequence shown here is derived from an EMBL/GenBank/DDBJ whole genome shotgun (WGS) entry which is preliminary data.</text>
</comment>
<dbReference type="PANTHER" id="PTHR35008:SF8">
    <property type="entry name" value="ALCOHOL DEHYDROGENASE CYTOCHROME C SUBUNIT"/>
    <property type="match status" value="1"/>
</dbReference>
<keyword evidence="5" id="KW-0732">Signal</keyword>
<dbReference type="GO" id="GO:0009055">
    <property type="term" value="F:electron transfer activity"/>
    <property type="evidence" value="ECO:0007669"/>
    <property type="project" value="InterPro"/>
</dbReference>
<feature type="domain" description="Cytochrome c" evidence="6">
    <location>
        <begin position="22"/>
        <end position="132"/>
    </location>
</feature>
<dbReference type="GO" id="GO:0020037">
    <property type="term" value="F:heme binding"/>
    <property type="evidence" value="ECO:0007669"/>
    <property type="project" value="InterPro"/>
</dbReference>
<evidence type="ECO:0000256" key="3">
    <source>
        <dbReference type="ARBA" id="ARBA00023004"/>
    </source>
</evidence>
<sequence length="276" mass="29376">MQNYLLLFSLLALNAHATPTPTPLERGRYLSQAIAACANCHTPQGPSGPLAAKTLAGGTDYSGPGFQAYAANITPDRETGIGRWSDAQIITAIREGKRPDGSVIGPPMPVGMYRGISDRDMAAIVTYLRSVPAVKNKVPKSVYHFPLPPNYGPPLGRVAEVPVADKIAYGRYLAGPLGHCVECHSAPGADGAPDVVHNLGTGGVIFKGPWGMTVSPNITPSNLARYSDQELKRIITMGIRPDGTQVRPPMGVSYYAGMRSQELTALVAYLRQLPSK</sequence>
<keyword evidence="3 4" id="KW-0408">Iron</keyword>
<reference evidence="7 8" key="1">
    <citation type="submission" date="2019-11" db="EMBL/GenBank/DDBJ databases">
        <title>Type strains purchased from KCTC, JCM and DSMZ.</title>
        <authorList>
            <person name="Lu H."/>
        </authorList>
    </citation>
    <scope>NUCLEOTIDE SEQUENCE [LARGE SCALE GENOMIC DNA]</scope>
    <source>
        <strain evidence="7 8">KCTC 22382</strain>
    </source>
</reference>
<dbReference type="InterPro" id="IPR036909">
    <property type="entry name" value="Cyt_c-like_dom_sf"/>
</dbReference>
<proteinExistence type="predicted"/>
<evidence type="ECO:0000259" key="6">
    <source>
        <dbReference type="PROSITE" id="PS51007"/>
    </source>
</evidence>
<protein>
    <submittedName>
        <fullName evidence="7">C-type cytochrome</fullName>
    </submittedName>
</protein>
<gene>
    <name evidence="7" type="ORF">GM676_09080</name>
</gene>
<dbReference type="Proteomes" id="UP000475582">
    <property type="component" value="Unassembled WGS sequence"/>
</dbReference>
<dbReference type="AlphaFoldDB" id="A0A6L6PF74"/>
<feature type="signal peptide" evidence="5">
    <location>
        <begin position="1"/>
        <end position="17"/>
    </location>
</feature>